<name>A0A0F7UYK2_TOXGV</name>
<sequence>MASSADVSPRLLSRVSPETALKYAVVASAVERRSLRSRSKTSSLTVPRQDVTRENRERVENSLCLGRRNSGASYNSDPSRFRVTEDRDENSSAPVSHLQSHSQRRASPAKARDERSESEDDDVEVSGELRKKTRSGIPTCHAPHLLSRKGAEPHRGPEEHSTPRVPLLTTKQQLLLLRYLCISNDEASRVLVQAAARQTGPVAGAAAVAARYLAAHQVPKRPLGDERRRGQELLKVRGVSRAPSRAVQTGGLEADSPRALPSQSGWSDLDKQRTHGRGAAPQDSAGDGDSFPGESNGERNSSGSCFRRSFVDPEGGSVRRARAGSSVRFRSPVATAETGEPRRISERPLFPEETKQTELNLPHSRGRATAEVFEPACNSCEACGRDQWGSYPDRVAPASSAFPAVPGTCAHARGRRFSVSQTPNGEPNRFSLSSMHVDSVSRELQGTPPCEHCGPGREHSAVDGSWPVLSTSCHCPGTRGRREFRAALNASSSSSVVSCCSNASCSALGRTAFPGDHVCGRGYTRSGQVPGGSEARLLVHSSRPFSLFGANSRARKTASDTTRFPVARTSRQSCPSCTPQSPEVHVGQFSSPGARGSCVDQAYPCSSSCGACEYCQRSVSSKGLPPPSLLCEDHDRGQGYLGTCTPVARPSVSAACTSAYTDGGRSSFSNGQHASVASGTGQRQGPPVVRHRVFLRPTATAAESPGGATPVRRESHACRQGQAEERRQQMETHPLDVLQQSASSGFHHAGNCRGVGEPPRRRREVEHPPRSVEAEHPPRSVEAPAQASRSLPVLPRHARWENPRCSLSSRSKFLPFEELGSERAGVSPLGQGFPNCGGTGNLNEGSMREASEVEVEDSKNRVRGGFSTVPSSTAASRPRSERDSMRRSAPVAEGTMREQLSKDEGPPEDMHAVLEQQQRKLAEQLRLLDLIETQQLKSGLVGQTGDKRPEVGSSQPKTAAVSDTRQDDAQENLSFLGNTRHLLHLDVEVVRRGRGKHWSVFQRIGTQPPHEVPHAGHVSLTKTEEESHGWCRSGNDRVREGNRLVAETVKRVFLNADDTWTTTNEQNEQQLKEVEDVAWTLAAAERKHANGLLRV</sequence>
<feature type="compositionally biased region" description="Acidic residues" evidence="1">
    <location>
        <begin position="116"/>
        <end position="125"/>
    </location>
</feature>
<feature type="compositionally biased region" description="Low complexity" evidence="1">
    <location>
        <begin position="293"/>
        <end position="304"/>
    </location>
</feature>
<organism evidence="2">
    <name type="scientific">Toxoplasma gondii (strain ATCC 50861 / VEG)</name>
    <dbReference type="NCBI Taxonomy" id="432359"/>
    <lineage>
        <taxon>Eukaryota</taxon>
        <taxon>Sar</taxon>
        <taxon>Alveolata</taxon>
        <taxon>Apicomplexa</taxon>
        <taxon>Conoidasida</taxon>
        <taxon>Coccidia</taxon>
        <taxon>Eucoccidiorida</taxon>
        <taxon>Eimeriorina</taxon>
        <taxon>Sarcocystidae</taxon>
        <taxon>Toxoplasma</taxon>
    </lineage>
</organism>
<feature type="region of interest" description="Disordered" evidence="1">
    <location>
        <begin position="940"/>
        <end position="966"/>
    </location>
</feature>
<reference evidence="2" key="1">
    <citation type="journal article" date="2015" name="PLoS ONE">
        <title>Comprehensive Evaluation of Toxoplasma gondii VEG and Neospora caninum LIV Genomes with Tachyzoite Stage Transcriptome and Proteome Defines Novel Transcript Features.</title>
        <authorList>
            <person name="Ramaprasad A."/>
            <person name="Mourier T."/>
            <person name="Naeem R."/>
            <person name="Malas T.B."/>
            <person name="Moussa E."/>
            <person name="Panigrahi A."/>
            <person name="Vermont S.J."/>
            <person name="Otto T.D."/>
            <person name="Wastling J."/>
            <person name="Pain A."/>
        </authorList>
    </citation>
    <scope>NUCLEOTIDE SEQUENCE</scope>
    <source>
        <strain evidence="2">VEG</strain>
    </source>
</reference>
<feature type="compositionally biased region" description="Basic and acidic residues" evidence="1">
    <location>
        <begin position="339"/>
        <end position="356"/>
    </location>
</feature>
<feature type="compositionally biased region" description="Basic and acidic residues" evidence="1">
    <location>
        <begin position="50"/>
        <end position="60"/>
    </location>
</feature>
<feature type="compositionally biased region" description="Basic and acidic residues" evidence="1">
    <location>
        <begin position="895"/>
        <end position="907"/>
    </location>
</feature>
<feature type="region of interest" description="Disordered" evidence="1">
    <location>
        <begin position="234"/>
        <end position="366"/>
    </location>
</feature>
<accession>A0A0F7UYK2</accession>
<feature type="region of interest" description="Disordered" evidence="1">
    <location>
        <begin position="853"/>
        <end position="907"/>
    </location>
</feature>
<dbReference type="EMBL" id="LN714497">
    <property type="protein sequence ID" value="CEL74099.1"/>
    <property type="molecule type" value="Genomic_DNA"/>
</dbReference>
<feature type="compositionally biased region" description="Low complexity" evidence="1">
    <location>
        <begin position="315"/>
        <end position="331"/>
    </location>
</feature>
<feature type="region of interest" description="Disordered" evidence="1">
    <location>
        <begin position="30"/>
        <end position="164"/>
    </location>
</feature>
<protein>
    <submittedName>
        <fullName evidence="2">Uncharacterized protein</fullName>
    </submittedName>
</protein>
<feature type="region of interest" description="Disordered" evidence="1">
    <location>
        <begin position="743"/>
        <end position="795"/>
    </location>
</feature>
<proteinExistence type="predicted"/>
<dbReference type="AlphaFoldDB" id="A0A0F7UYK2"/>
<evidence type="ECO:0000256" key="1">
    <source>
        <dbReference type="SAM" id="MobiDB-lite"/>
    </source>
</evidence>
<gene>
    <name evidence="2" type="ORF">BN1205_049385</name>
</gene>
<feature type="compositionally biased region" description="Basic and acidic residues" evidence="1">
    <location>
        <begin position="711"/>
        <end position="731"/>
    </location>
</feature>
<evidence type="ECO:0000313" key="2">
    <source>
        <dbReference type="EMBL" id="CEL74099.1"/>
    </source>
</evidence>
<feature type="compositionally biased region" description="Polar residues" evidence="1">
    <location>
        <begin position="664"/>
        <end position="683"/>
    </location>
</feature>
<feature type="compositionally biased region" description="Basic and acidic residues" evidence="1">
    <location>
        <begin position="149"/>
        <end position="162"/>
    </location>
</feature>
<feature type="region of interest" description="Disordered" evidence="1">
    <location>
        <begin position="664"/>
        <end position="731"/>
    </location>
</feature>
<feature type="compositionally biased region" description="Basic and acidic residues" evidence="1">
    <location>
        <begin position="763"/>
        <end position="779"/>
    </location>
</feature>
<feature type="compositionally biased region" description="Polar residues" evidence="1">
    <location>
        <begin position="952"/>
        <end position="963"/>
    </location>
</feature>
<feature type="compositionally biased region" description="Polar residues" evidence="1">
    <location>
        <begin position="91"/>
        <end position="101"/>
    </location>
</feature>